<evidence type="ECO:0000256" key="3">
    <source>
        <dbReference type="ARBA" id="ARBA00022840"/>
    </source>
</evidence>
<dbReference type="PRINTS" id="PR00819">
    <property type="entry name" value="CBXCFQXSUPER"/>
</dbReference>
<dbReference type="InterPro" id="IPR003593">
    <property type="entry name" value="AAA+_ATPase"/>
</dbReference>
<dbReference type="InterPro" id="IPR027417">
    <property type="entry name" value="P-loop_NTPase"/>
</dbReference>
<dbReference type="SMART" id="SM00382">
    <property type="entry name" value="AAA"/>
    <property type="match status" value="2"/>
</dbReference>
<evidence type="ECO:0000256" key="5">
    <source>
        <dbReference type="SAM" id="MobiDB-lite"/>
    </source>
</evidence>
<dbReference type="GO" id="GO:0005524">
    <property type="term" value="F:ATP binding"/>
    <property type="evidence" value="ECO:0007669"/>
    <property type="project" value="UniProtKB-KW"/>
</dbReference>
<dbReference type="InterPro" id="IPR003959">
    <property type="entry name" value="ATPase_AAA_core"/>
</dbReference>
<organism evidence="7 8">
    <name type="scientific">Podospora aff. communis PSN243</name>
    <dbReference type="NCBI Taxonomy" id="3040156"/>
    <lineage>
        <taxon>Eukaryota</taxon>
        <taxon>Fungi</taxon>
        <taxon>Dikarya</taxon>
        <taxon>Ascomycota</taxon>
        <taxon>Pezizomycotina</taxon>
        <taxon>Sordariomycetes</taxon>
        <taxon>Sordariomycetidae</taxon>
        <taxon>Sordariales</taxon>
        <taxon>Podosporaceae</taxon>
        <taxon>Podospora</taxon>
    </lineage>
</organism>
<feature type="region of interest" description="Disordered" evidence="5">
    <location>
        <begin position="613"/>
        <end position="649"/>
    </location>
</feature>
<reference evidence="7" key="2">
    <citation type="submission" date="2023-05" db="EMBL/GenBank/DDBJ databases">
        <authorList>
            <consortium name="Lawrence Berkeley National Laboratory"/>
            <person name="Steindorff A."/>
            <person name="Hensen N."/>
            <person name="Bonometti L."/>
            <person name="Westerberg I."/>
            <person name="Brannstrom I.O."/>
            <person name="Guillou S."/>
            <person name="Cros-Aarteil S."/>
            <person name="Calhoun S."/>
            <person name="Haridas S."/>
            <person name="Kuo A."/>
            <person name="Mondo S."/>
            <person name="Pangilinan J."/>
            <person name="Riley R."/>
            <person name="Labutti K."/>
            <person name="Andreopoulos B."/>
            <person name="Lipzen A."/>
            <person name="Chen C."/>
            <person name="Yanf M."/>
            <person name="Daum C."/>
            <person name="Ng V."/>
            <person name="Clum A."/>
            <person name="Ohm R."/>
            <person name="Martin F."/>
            <person name="Silar P."/>
            <person name="Natvig D."/>
            <person name="Lalanne C."/>
            <person name="Gautier V."/>
            <person name="Ament-Velasquez S.L."/>
            <person name="Kruys A."/>
            <person name="Hutchinson M.I."/>
            <person name="Powell A.J."/>
            <person name="Barry K."/>
            <person name="Miller A.N."/>
            <person name="Grigoriev I.V."/>
            <person name="Debuchy R."/>
            <person name="Gladieux P."/>
            <person name="Thoren M.H."/>
            <person name="Johannesson H."/>
        </authorList>
    </citation>
    <scope>NUCLEOTIDE SEQUENCE</scope>
    <source>
        <strain evidence="7">PSN243</strain>
    </source>
</reference>
<feature type="domain" description="AAA+ ATPase" evidence="6">
    <location>
        <begin position="401"/>
        <end position="541"/>
    </location>
</feature>
<dbReference type="InterPro" id="IPR041627">
    <property type="entry name" value="AAA_lid_6"/>
</dbReference>
<dbReference type="Pfam" id="PF17866">
    <property type="entry name" value="AAA_lid_6"/>
    <property type="match status" value="1"/>
</dbReference>
<name>A0AAV9GTB3_9PEZI</name>
<accession>A0AAV9GTB3</accession>
<dbReference type="EMBL" id="MU865932">
    <property type="protein sequence ID" value="KAK4450613.1"/>
    <property type="molecule type" value="Genomic_DNA"/>
</dbReference>
<dbReference type="Proteomes" id="UP001321760">
    <property type="component" value="Unassembled WGS sequence"/>
</dbReference>
<evidence type="ECO:0000256" key="4">
    <source>
        <dbReference type="SAM" id="Coils"/>
    </source>
</evidence>
<dbReference type="Gene3D" id="3.40.50.300">
    <property type="entry name" value="P-loop containing nucleotide triphosphate hydrolases"/>
    <property type="match status" value="2"/>
</dbReference>
<dbReference type="PANTHER" id="PTHR43392">
    <property type="entry name" value="AAA-TYPE ATPASE FAMILY PROTEIN / ANKYRIN REPEAT FAMILY PROTEIN"/>
    <property type="match status" value="1"/>
</dbReference>
<reference evidence="7" key="1">
    <citation type="journal article" date="2023" name="Mol. Phylogenet. Evol.">
        <title>Genome-scale phylogeny and comparative genomics of the fungal order Sordariales.</title>
        <authorList>
            <person name="Hensen N."/>
            <person name="Bonometti L."/>
            <person name="Westerberg I."/>
            <person name="Brannstrom I.O."/>
            <person name="Guillou S."/>
            <person name="Cros-Aarteil S."/>
            <person name="Calhoun S."/>
            <person name="Haridas S."/>
            <person name="Kuo A."/>
            <person name="Mondo S."/>
            <person name="Pangilinan J."/>
            <person name="Riley R."/>
            <person name="LaButti K."/>
            <person name="Andreopoulos B."/>
            <person name="Lipzen A."/>
            <person name="Chen C."/>
            <person name="Yan M."/>
            <person name="Daum C."/>
            <person name="Ng V."/>
            <person name="Clum A."/>
            <person name="Steindorff A."/>
            <person name="Ohm R.A."/>
            <person name="Martin F."/>
            <person name="Silar P."/>
            <person name="Natvig D.O."/>
            <person name="Lalanne C."/>
            <person name="Gautier V."/>
            <person name="Ament-Velasquez S.L."/>
            <person name="Kruys A."/>
            <person name="Hutchinson M.I."/>
            <person name="Powell A.J."/>
            <person name="Barry K."/>
            <person name="Miller A.N."/>
            <person name="Grigoriev I.V."/>
            <person name="Debuchy R."/>
            <person name="Gladieux P."/>
            <person name="Hiltunen Thoren M."/>
            <person name="Johannesson H."/>
        </authorList>
    </citation>
    <scope>NUCLEOTIDE SEQUENCE</scope>
    <source>
        <strain evidence="7">PSN243</strain>
    </source>
</reference>
<keyword evidence="7" id="KW-0378">Hydrolase</keyword>
<comment type="caution">
    <text evidence="7">The sequence shown here is derived from an EMBL/GenBank/DDBJ whole genome shotgun (WGS) entry which is preliminary data.</text>
</comment>
<proteinExistence type="inferred from homology"/>
<gene>
    <name evidence="7" type="ORF">QBC34DRAFT_493837</name>
</gene>
<evidence type="ECO:0000259" key="6">
    <source>
        <dbReference type="SMART" id="SM00382"/>
    </source>
</evidence>
<dbReference type="GO" id="GO:0016887">
    <property type="term" value="F:ATP hydrolysis activity"/>
    <property type="evidence" value="ECO:0007669"/>
    <property type="project" value="InterPro"/>
</dbReference>
<dbReference type="CDD" id="cd00009">
    <property type="entry name" value="AAA"/>
    <property type="match status" value="1"/>
</dbReference>
<dbReference type="InterPro" id="IPR050773">
    <property type="entry name" value="CbxX/CfxQ_RuBisCO_ESX"/>
</dbReference>
<comment type="similarity">
    <text evidence="1">Belongs to the CbxX/CfxQ family.</text>
</comment>
<evidence type="ECO:0000256" key="1">
    <source>
        <dbReference type="ARBA" id="ARBA00010378"/>
    </source>
</evidence>
<dbReference type="Pfam" id="PF00004">
    <property type="entry name" value="AAA"/>
    <property type="match status" value="1"/>
</dbReference>
<dbReference type="SUPFAM" id="SSF52540">
    <property type="entry name" value="P-loop containing nucleoside triphosphate hydrolases"/>
    <property type="match status" value="2"/>
</dbReference>
<sequence length="649" mass="73004">MSQDSGLDELQTEPSWLQMTFNESYSTERLQVSAIEREKRLDKAMKRLERLDGVDDIIERFMQLRTHIDNCKILGLKLDTQRFNAAFHGNPGTGTMFMAPLYASLLEGWGVFDITEPGEKPVAVALDSIIFSCRKDDWAGPGQFQKVLARVLGDKVSSGNLILILDGAMELESSSFLSSGGSRSMNPDESADRALNLFSGDSSPMLSPLDTVIKTMDKWPSNLIVVLTGGTRPEEFFEMHAELRERFRYTFHPPDLGEHNLHNLFQEHVDEVYKGRCKPEEGFDGRIVRAAIRRLARQSGRLGFKCKLETAVYDLLATIQDRQAQRLSKLQSATISERLELRREDILGPDPSNVRCDSVSRRELSQMVGLQQVKNKVEILFDMIEENFQRELDEKKPLEMSLNRVFVGPPGTGKTTVAKLYAQILVDLGLLSNGEVVMKTPADFIGKYIGQSESKTKEILASTVGKVLVIDEAYMLNPYSTGASSACPFRTAILNILVAEVQGLPGDDRCVILLGYEEKLDELFANGNRGLAGRFMADYPFRFENFNAKELRQILEMELKARDLKATDAALDAAVRVLQEAKNKSEDFSNAREVKNLVSRAVMNYLVRQRNAKQDNKRDRTLVASDFDQPDGAVVRRKEKTPPNSNMYM</sequence>
<evidence type="ECO:0000313" key="7">
    <source>
        <dbReference type="EMBL" id="KAK4450613.1"/>
    </source>
</evidence>
<dbReference type="InterPro" id="IPR000641">
    <property type="entry name" value="CbxX/CfxQ"/>
</dbReference>
<dbReference type="Gene3D" id="1.10.8.60">
    <property type="match status" value="1"/>
</dbReference>
<keyword evidence="2" id="KW-0547">Nucleotide-binding</keyword>
<feature type="domain" description="AAA+ ATPase" evidence="6">
    <location>
        <begin position="81"/>
        <end position="257"/>
    </location>
</feature>
<dbReference type="FunFam" id="3.40.50.300:FF:000216">
    <property type="entry name" value="Type VII secretion ATPase EccA"/>
    <property type="match status" value="1"/>
</dbReference>
<evidence type="ECO:0000313" key="8">
    <source>
        <dbReference type="Proteomes" id="UP001321760"/>
    </source>
</evidence>
<feature type="coiled-coil region" evidence="4">
    <location>
        <begin position="564"/>
        <end position="591"/>
    </location>
</feature>
<keyword evidence="8" id="KW-1185">Reference proteome</keyword>
<keyword evidence="4" id="KW-0175">Coiled coil</keyword>
<protein>
    <submittedName>
        <fullName evidence="7">P-loop containing nucleoside triphosphate hydrolase protein</fullName>
    </submittedName>
</protein>
<evidence type="ECO:0000256" key="2">
    <source>
        <dbReference type="ARBA" id="ARBA00022741"/>
    </source>
</evidence>
<keyword evidence="3" id="KW-0067">ATP-binding</keyword>
<dbReference type="PANTHER" id="PTHR43392:SF2">
    <property type="entry name" value="AAA-TYPE ATPASE FAMILY PROTEIN _ ANKYRIN REPEAT FAMILY PROTEIN"/>
    <property type="match status" value="1"/>
</dbReference>
<dbReference type="AlphaFoldDB" id="A0AAV9GTB3"/>